<accession>A0A4R7C686</accession>
<keyword evidence="3 6" id="KW-0812">Transmembrane</keyword>
<proteinExistence type="predicted"/>
<feature type="transmembrane region" description="Helical" evidence="6">
    <location>
        <begin position="221"/>
        <end position="241"/>
    </location>
</feature>
<comment type="subcellular location">
    <subcellularLocation>
        <location evidence="1">Cell membrane</location>
        <topology evidence="1">Multi-pass membrane protein</topology>
    </subcellularLocation>
</comment>
<dbReference type="PANTHER" id="PTHR30482:SF5">
    <property type="entry name" value="ABC TRANSPORTER PERMEASE PROTEIN"/>
    <property type="match status" value="1"/>
</dbReference>
<name>A0A4R7C686_9HYPH</name>
<feature type="transmembrane region" description="Helical" evidence="6">
    <location>
        <begin position="304"/>
        <end position="323"/>
    </location>
</feature>
<dbReference type="AlphaFoldDB" id="A0A4R7C686"/>
<dbReference type="InterPro" id="IPR043428">
    <property type="entry name" value="LivM-like"/>
</dbReference>
<feature type="transmembrane region" description="Helical" evidence="6">
    <location>
        <begin position="256"/>
        <end position="283"/>
    </location>
</feature>
<evidence type="ECO:0000256" key="1">
    <source>
        <dbReference type="ARBA" id="ARBA00004651"/>
    </source>
</evidence>
<evidence type="ECO:0000256" key="4">
    <source>
        <dbReference type="ARBA" id="ARBA00022989"/>
    </source>
</evidence>
<feature type="transmembrane region" description="Helical" evidence="6">
    <location>
        <begin position="124"/>
        <end position="147"/>
    </location>
</feature>
<keyword evidence="4 6" id="KW-1133">Transmembrane helix</keyword>
<dbReference type="OrthoDB" id="9814461at2"/>
<dbReference type="GO" id="GO:0005886">
    <property type="term" value="C:plasma membrane"/>
    <property type="evidence" value="ECO:0007669"/>
    <property type="project" value="UniProtKB-SubCell"/>
</dbReference>
<feature type="transmembrane region" description="Helical" evidence="6">
    <location>
        <begin position="97"/>
        <end position="117"/>
    </location>
</feature>
<protein>
    <submittedName>
        <fullName evidence="7">Amino acid/amide ABC transporter membrane protein 2 (HAAT family)</fullName>
    </submittedName>
</protein>
<evidence type="ECO:0000256" key="3">
    <source>
        <dbReference type="ARBA" id="ARBA00022692"/>
    </source>
</evidence>
<evidence type="ECO:0000313" key="7">
    <source>
        <dbReference type="EMBL" id="TDR94090.1"/>
    </source>
</evidence>
<dbReference type="RefSeq" id="WP_133769023.1">
    <property type="nucleotide sequence ID" value="NZ_SNZR01000011.1"/>
</dbReference>
<sequence>MRIGTLKTSYAADEALFDTALQRGLLVALLVAAVVFPFVASPYWLFLACLCAINVASATGLNLLTGYTGLVSLGQAAFMSVGAYTVAVLEIRLGTPFALNLLIGAGLAAAIGILVGIPSLRVKGLYLAIATIAASVILHFLFSHWTLTGEARGLSMPPARLFGIAIDQPFSLYWLIMPVTMLMVLGAANLLRTRIGRAFIAVRDRDISAEVLGIPLLRTKLTSFAISSFYAGLAGGLWAYFFRVVTPESFPLDNSIFYLAAIIVGGMGTILGGILGAVFMTLVPELLKFGANWLTPIYPDALSALAPVRTIVFGALIVGFLIFEPRGLVEIWVRIRRFFHLWPFRT</sequence>
<evidence type="ECO:0000256" key="2">
    <source>
        <dbReference type="ARBA" id="ARBA00022475"/>
    </source>
</evidence>
<gene>
    <name evidence="7" type="ORF">EV668_1363</name>
</gene>
<dbReference type="CDD" id="cd06581">
    <property type="entry name" value="TM_PBP1_LivM_like"/>
    <property type="match status" value="1"/>
</dbReference>
<dbReference type="GO" id="GO:0015658">
    <property type="term" value="F:branched-chain amino acid transmembrane transporter activity"/>
    <property type="evidence" value="ECO:0007669"/>
    <property type="project" value="InterPro"/>
</dbReference>
<dbReference type="Pfam" id="PF02653">
    <property type="entry name" value="BPD_transp_2"/>
    <property type="match status" value="1"/>
</dbReference>
<reference evidence="7 8" key="1">
    <citation type="submission" date="2019-03" db="EMBL/GenBank/DDBJ databases">
        <title>Genomic Encyclopedia of Type Strains, Phase IV (KMG-IV): sequencing the most valuable type-strain genomes for metagenomic binning, comparative biology and taxonomic classification.</title>
        <authorList>
            <person name="Goeker M."/>
        </authorList>
    </citation>
    <scope>NUCLEOTIDE SEQUENCE [LARGE SCALE GENOMIC DNA]</scope>
    <source>
        <strain evidence="7 8">DSM 25903</strain>
    </source>
</reference>
<feature type="transmembrane region" description="Helical" evidence="6">
    <location>
        <begin position="20"/>
        <end position="38"/>
    </location>
</feature>
<evidence type="ECO:0000256" key="6">
    <source>
        <dbReference type="SAM" id="Phobius"/>
    </source>
</evidence>
<dbReference type="PANTHER" id="PTHR30482">
    <property type="entry name" value="HIGH-AFFINITY BRANCHED-CHAIN AMINO ACID TRANSPORT SYSTEM PERMEASE"/>
    <property type="match status" value="1"/>
</dbReference>
<keyword evidence="2" id="KW-1003">Cell membrane</keyword>
<evidence type="ECO:0000313" key="8">
    <source>
        <dbReference type="Proteomes" id="UP000295122"/>
    </source>
</evidence>
<evidence type="ECO:0000256" key="5">
    <source>
        <dbReference type="ARBA" id="ARBA00023136"/>
    </source>
</evidence>
<dbReference type="InterPro" id="IPR001851">
    <property type="entry name" value="ABC_transp_permease"/>
</dbReference>
<organism evidence="7 8">
    <name type="scientific">Enterovirga rhinocerotis</name>
    <dbReference type="NCBI Taxonomy" id="1339210"/>
    <lineage>
        <taxon>Bacteria</taxon>
        <taxon>Pseudomonadati</taxon>
        <taxon>Pseudomonadota</taxon>
        <taxon>Alphaproteobacteria</taxon>
        <taxon>Hyphomicrobiales</taxon>
        <taxon>Methylobacteriaceae</taxon>
        <taxon>Enterovirga</taxon>
    </lineage>
</organism>
<comment type="caution">
    <text evidence="7">The sequence shown here is derived from an EMBL/GenBank/DDBJ whole genome shotgun (WGS) entry which is preliminary data.</text>
</comment>
<keyword evidence="8" id="KW-1185">Reference proteome</keyword>
<dbReference type="Proteomes" id="UP000295122">
    <property type="component" value="Unassembled WGS sequence"/>
</dbReference>
<dbReference type="EMBL" id="SNZR01000011">
    <property type="protein sequence ID" value="TDR94090.1"/>
    <property type="molecule type" value="Genomic_DNA"/>
</dbReference>
<keyword evidence="5 6" id="KW-0472">Membrane</keyword>
<feature type="transmembrane region" description="Helical" evidence="6">
    <location>
        <begin position="172"/>
        <end position="191"/>
    </location>
</feature>